<keyword evidence="5" id="KW-1185">Reference proteome</keyword>
<evidence type="ECO:0000256" key="2">
    <source>
        <dbReference type="ARBA" id="ARBA00022729"/>
    </source>
</evidence>
<sequence>MDEDVRIGIVLPLSGRLAHLGDPLAYCAERMAPLLAGVAGGDRRVRLVGKDSRSEPGAARRAVRELAADPRMVLVVTMAGTEMVPAIAAECRDARIPCLSTTLPWQVYRGMFEDDGSWGAHFCWGLGDIGAVFAGLWRTADPDARVGCLWNDGAQGEHLRGDDPTGFRAAAKAEGFEIHDPGGHPEGVRDFGPYIARLREAGVTVVTTAATAADLGRFRAQAAAVGWTPKLITSSRWLAYPDSVHPGGEPPAPDSADDVATLVYWTPRHPFHSSLDDTTPRTLARDYRRETGRAWLQPLGLAHALLEVAAHALGVADDAADRAAVATALSGTSLDTLAGSLDWTRGPAPGVAGVPLVAGQWQRLNGSRQLVTVANTALPEVPVESPLAFGFGG</sequence>
<keyword evidence="2" id="KW-0732">Signal</keyword>
<dbReference type="Gene3D" id="3.40.50.2300">
    <property type="match status" value="2"/>
</dbReference>
<comment type="caution">
    <text evidence="4">The sequence shown here is derived from an EMBL/GenBank/DDBJ whole genome shotgun (WGS) entry which is preliminary data.</text>
</comment>
<feature type="domain" description="Leucine-binding protein" evidence="3">
    <location>
        <begin position="5"/>
        <end position="345"/>
    </location>
</feature>
<dbReference type="InterPro" id="IPR028081">
    <property type="entry name" value="Leu-bd"/>
</dbReference>
<comment type="similarity">
    <text evidence="1">Belongs to the leucine-binding protein family.</text>
</comment>
<reference evidence="4 5" key="1">
    <citation type="submission" date="2018-08" db="EMBL/GenBank/DDBJ databases">
        <title>Sequencing the genomes of 1000 actinobacteria strains.</title>
        <authorList>
            <person name="Klenk H.-P."/>
        </authorList>
    </citation>
    <scope>NUCLEOTIDE SEQUENCE [LARGE SCALE GENOMIC DNA]</scope>
    <source>
        <strain evidence="4 5">DSM 43927</strain>
    </source>
</reference>
<evidence type="ECO:0000259" key="3">
    <source>
        <dbReference type="Pfam" id="PF13458"/>
    </source>
</evidence>
<proteinExistence type="inferred from homology"/>
<evidence type="ECO:0000313" key="5">
    <source>
        <dbReference type="Proteomes" id="UP000256661"/>
    </source>
</evidence>
<gene>
    <name evidence="4" type="ORF">DFJ69_6776</name>
</gene>
<dbReference type="Pfam" id="PF13458">
    <property type="entry name" value="Peripla_BP_6"/>
    <property type="match status" value="1"/>
</dbReference>
<protein>
    <submittedName>
        <fullName evidence="4">Amino acid/amide ABC transporter substrate-binding protein (HAAT family)</fullName>
    </submittedName>
</protein>
<name>A0A3D9T7F6_9ACTN</name>
<dbReference type="PANTHER" id="PTHR30483:SF6">
    <property type="entry name" value="PERIPLASMIC BINDING PROTEIN OF ABC TRANSPORTER FOR NATURAL AMINO ACIDS"/>
    <property type="match status" value="1"/>
</dbReference>
<accession>A0A3D9T7F6</accession>
<dbReference type="Proteomes" id="UP000256661">
    <property type="component" value="Unassembled WGS sequence"/>
</dbReference>
<dbReference type="InterPro" id="IPR051010">
    <property type="entry name" value="BCAA_transport"/>
</dbReference>
<dbReference type="InterPro" id="IPR028082">
    <property type="entry name" value="Peripla_BP_I"/>
</dbReference>
<dbReference type="AlphaFoldDB" id="A0A3D9T7F6"/>
<evidence type="ECO:0000313" key="4">
    <source>
        <dbReference type="EMBL" id="REF01176.1"/>
    </source>
</evidence>
<dbReference type="RefSeq" id="WP_211328903.1">
    <property type="nucleotide sequence ID" value="NZ_QTTT01000001.1"/>
</dbReference>
<dbReference type="EMBL" id="QTTT01000001">
    <property type="protein sequence ID" value="REF01176.1"/>
    <property type="molecule type" value="Genomic_DNA"/>
</dbReference>
<dbReference type="SUPFAM" id="SSF53822">
    <property type="entry name" value="Periplasmic binding protein-like I"/>
    <property type="match status" value="1"/>
</dbReference>
<organism evidence="4 5">
    <name type="scientific">Thermomonospora umbrina</name>
    <dbReference type="NCBI Taxonomy" id="111806"/>
    <lineage>
        <taxon>Bacteria</taxon>
        <taxon>Bacillati</taxon>
        <taxon>Actinomycetota</taxon>
        <taxon>Actinomycetes</taxon>
        <taxon>Streptosporangiales</taxon>
        <taxon>Thermomonosporaceae</taxon>
        <taxon>Thermomonospora</taxon>
    </lineage>
</organism>
<dbReference type="PANTHER" id="PTHR30483">
    <property type="entry name" value="LEUCINE-SPECIFIC-BINDING PROTEIN"/>
    <property type="match status" value="1"/>
</dbReference>
<evidence type="ECO:0000256" key="1">
    <source>
        <dbReference type="ARBA" id="ARBA00010062"/>
    </source>
</evidence>